<dbReference type="STRING" id="983917.RGE_00040"/>
<protein>
    <recommendedName>
        <fullName evidence="1">Uracil-DNA glycosylase-like domain-containing protein</fullName>
    </recommendedName>
</protein>
<dbReference type="eggNOG" id="COG1573">
    <property type="taxonomic scope" value="Bacteria"/>
</dbReference>
<sequence>MTEAKLHSFVERIAAEQFENCFNPYADKCPVHDAIDAPLKRAKTLSRLVERAERSEVDAIWIGRDLGYRGGRRTGLALTDDVHIAEHLARWGLTAKRPTIGEVVAERTAAVIWQMLSQTQLNVFLWNVFPLHPHEPGNPFSNRQHNASERRFGEDALAALIALLRPKRVVCIGNDAYNALGRLQGTIPTLAVRHPSYGGQTQFVKQISALYGIEPRGQRALF</sequence>
<dbReference type="HOGENOM" id="CLU_101311_0_0_4"/>
<gene>
    <name evidence="2" type="ordered locus">RGE_00040</name>
</gene>
<dbReference type="RefSeq" id="WP_014426242.1">
    <property type="nucleotide sequence ID" value="NC_017075.1"/>
</dbReference>
<dbReference type="KEGG" id="rge:RGE_00040"/>
<dbReference type="Pfam" id="PF03167">
    <property type="entry name" value="UDG"/>
    <property type="match status" value="1"/>
</dbReference>
<keyword evidence="3" id="KW-1185">Reference proteome</keyword>
<proteinExistence type="predicted"/>
<dbReference type="InterPro" id="IPR036895">
    <property type="entry name" value="Uracil-DNA_glycosylase-like_sf"/>
</dbReference>
<name>I0HK12_RUBGI</name>
<dbReference type="AlphaFoldDB" id="I0HK12"/>
<accession>I0HK12</accession>
<dbReference type="CDD" id="cd10035">
    <property type="entry name" value="UDG_like"/>
    <property type="match status" value="1"/>
</dbReference>
<dbReference type="Gene3D" id="3.40.470.10">
    <property type="entry name" value="Uracil-DNA glycosylase-like domain"/>
    <property type="match status" value="1"/>
</dbReference>
<evidence type="ECO:0000259" key="1">
    <source>
        <dbReference type="Pfam" id="PF03167"/>
    </source>
</evidence>
<evidence type="ECO:0000313" key="2">
    <source>
        <dbReference type="EMBL" id="BAL93349.1"/>
    </source>
</evidence>
<evidence type="ECO:0000313" key="3">
    <source>
        <dbReference type="Proteomes" id="UP000007883"/>
    </source>
</evidence>
<organism evidence="2 3">
    <name type="scientific">Rubrivivax gelatinosus (strain NBRC 100245 / IL144)</name>
    <dbReference type="NCBI Taxonomy" id="983917"/>
    <lineage>
        <taxon>Bacteria</taxon>
        <taxon>Pseudomonadati</taxon>
        <taxon>Pseudomonadota</taxon>
        <taxon>Betaproteobacteria</taxon>
        <taxon>Burkholderiales</taxon>
        <taxon>Sphaerotilaceae</taxon>
        <taxon>Rubrivivax</taxon>
    </lineage>
</organism>
<dbReference type="EMBL" id="AP012320">
    <property type="protein sequence ID" value="BAL93349.1"/>
    <property type="molecule type" value="Genomic_DNA"/>
</dbReference>
<dbReference type="Proteomes" id="UP000007883">
    <property type="component" value="Chromosome"/>
</dbReference>
<dbReference type="SUPFAM" id="SSF52141">
    <property type="entry name" value="Uracil-DNA glycosylase-like"/>
    <property type="match status" value="1"/>
</dbReference>
<reference evidence="2 3" key="1">
    <citation type="journal article" date="2012" name="J. Bacteriol.">
        <title>Complete genome sequence of phototrophic betaproteobacterium Rubrivivax gelatinosus IL144.</title>
        <authorList>
            <person name="Nagashima S."/>
            <person name="Kamimura A."/>
            <person name="Shimizu T."/>
            <person name="Nakamura-isaki S."/>
            <person name="Aono E."/>
            <person name="Sakamoto K."/>
            <person name="Ichikawa N."/>
            <person name="Nakazawa H."/>
            <person name="Sekine M."/>
            <person name="Yamazaki S."/>
            <person name="Fujita N."/>
            <person name="Shimada K."/>
            <person name="Hanada S."/>
            <person name="Nagashima K.V.P."/>
        </authorList>
    </citation>
    <scope>NUCLEOTIDE SEQUENCE [LARGE SCALE GENOMIC DNA]</scope>
    <source>
        <strain evidence="3">NBRC 100245 / IL144</strain>
    </source>
</reference>
<feature type="domain" description="Uracil-DNA glycosylase-like" evidence="1">
    <location>
        <begin position="108"/>
        <end position="199"/>
    </location>
</feature>
<dbReference type="InterPro" id="IPR005122">
    <property type="entry name" value="Uracil-DNA_glycosylase-like"/>
</dbReference>